<accession>A0A4Q1K3L9</accession>
<dbReference type="AlphaFoldDB" id="A0A4Q1K3L9"/>
<dbReference type="Proteomes" id="UP000290283">
    <property type="component" value="Unassembled WGS sequence"/>
</dbReference>
<organism evidence="3 4">
    <name type="scientific">Flavobacterium amnicola</name>
    <dbReference type="NCBI Taxonomy" id="2506422"/>
    <lineage>
        <taxon>Bacteria</taxon>
        <taxon>Pseudomonadati</taxon>
        <taxon>Bacteroidota</taxon>
        <taxon>Flavobacteriia</taxon>
        <taxon>Flavobacteriales</taxon>
        <taxon>Flavobacteriaceae</taxon>
        <taxon>Flavobacterium</taxon>
    </lineage>
</organism>
<evidence type="ECO:0000256" key="1">
    <source>
        <dbReference type="SAM" id="MobiDB-lite"/>
    </source>
</evidence>
<keyword evidence="4" id="KW-1185">Reference proteome</keyword>
<evidence type="ECO:0000256" key="2">
    <source>
        <dbReference type="SAM" id="SignalP"/>
    </source>
</evidence>
<comment type="caution">
    <text evidence="3">The sequence shown here is derived from an EMBL/GenBank/DDBJ whole genome shotgun (WGS) entry which is preliminary data.</text>
</comment>
<keyword evidence="2" id="KW-0732">Signal</keyword>
<feature type="region of interest" description="Disordered" evidence="1">
    <location>
        <begin position="256"/>
        <end position="283"/>
    </location>
</feature>
<dbReference type="RefSeq" id="WP_129435785.1">
    <property type="nucleotide sequence ID" value="NZ_SBKO01000002.1"/>
</dbReference>
<gene>
    <name evidence="3" type="ORF">EQG63_07750</name>
</gene>
<sequence>MKTNLKTSIFVFVSFIVFTAVGAQNKIAKKETKNANTITMRWDKNTPEQEMNDDIKALKEAGVTVKYSNLKRNKEGQITSLKIEYKDEEGNTGSQEYNGTSPIADIYLFKDGNQTGFGQNTTNNRIAFQDFDWNFDKENAFGFKQGGSQKSKIIIKKDGKDPLIIEDGEVIKGAEGYSEEEINKIKKDQKFGLGENNSFQFNFNSDDLNKMQEQMKIQMERLKPGATEFMWKENDTDTTDPDYKKAKEEMLKAKEEMQKAREELEKSRQEMQKAKSELKMRKA</sequence>
<dbReference type="EMBL" id="SBKO01000002">
    <property type="protein sequence ID" value="RXR19327.1"/>
    <property type="molecule type" value="Genomic_DNA"/>
</dbReference>
<proteinExistence type="predicted"/>
<protein>
    <submittedName>
        <fullName evidence="3">Uncharacterized protein</fullName>
    </submittedName>
</protein>
<name>A0A4Q1K3L9_9FLAO</name>
<evidence type="ECO:0000313" key="3">
    <source>
        <dbReference type="EMBL" id="RXR19327.1"/>
    </source>
</evidence>
<evidence type="ECO:0000313" key="4">
    <source>
        <dbReference type="Proteomes" id="UP000290283"/>
    </source>
</evidence>
<reference evidence="4" key="1">
    <citation type="submission" date="2019-01" db="EMBL/GenBank/DDBJ databases">
        <title>Cytophagaceae bacterium strain CAR-16.</title>
        <authorList>
            <person name="Chen W.-M."/>
        </authorList>
    </citation>
    <scope>NUCLEOTIDE SEQUENCE [LARGE SCALE GENOMIC DNA]</scope>
    <source>
        <strain evidence="4">LLJ-11</strain>
    </source>
</reference>
<feature type="chain" id="PRO_5020512115" evidence="2">
    <location>
        <begin position="23"/>
        <end position="283"/>
    </location>
</feature>
<feature type="signal peptide" evidence="2">
    <location>
        <begin position="1"/>
        <end position="22"/>
    </location>
</feature>
<dbReference type="OrthoDB" id="1158736at2"/>